<gene>
    <name evidence="1" type="ORF">JGI23_01623</name>
</gene>
<dbReference type="RefSeq" id="WP_092350684.1">
    <property type="nucleotide sequence ID" value="NZ_CZVW01000020.1"/>
</dbReference>
<organism evidence="1 2">
    <name type="scientific">Candidatus Chryseopegocella kryptomonas</name>
    <dbReference type="NCBI Taxonomy" id="1633643"/>
    <lineage>
        <taxon>Bacteria</taxon>
        <taxon>Pseudomonadati</taxon>
        <taxon>Candidatus Kryptoniota</taxon>
        <taxon>Candidatus Chryseopegocella</taxon>
    </lineage>
</organism>
<dbReference type="AlphaFoldDB" id="A0A0P1NY40"/>
<evidence type="ECO:0000313" key="2">
    <source>
        <dbReference type="Proteomes" id="UP000199197"/>
    </source>
</evidence>
<dbReference type="OrthoDB" id="963479at2"/>
<accession>A0A0P1NY40</accession>
<name>A0A0P1NY40_9BACT</name>
<proteinExistence type="predicted"/>
<dbReference type="EMBL" id="CZVW01000020">
    <property type="protein sequence ID" value="CUT04048.1"/>
    <property type="molecule type" value="Genomic_DNA"/>
</dbReference>
<protein>
    <recommendedName>
        <fullName evidence="3">Outer membrane protein beta-barrel domain-containing protein</fullName>
    </recommendedName>
</protein>
<sequence length="232" mass="25284">MRKAILLVMPILISLNFLTFAQELKTFGGAGYFAVGLNFLNIKDLNHVLKQNGYAEFSRGFITMGGAGYGQIGKFLIGGEGMRILQKKKESNDKNLTLAGGYGMFKLGYVLFRKSNLFVYPYAGIGGGGVNLKIFENKVVNFNDAVANPKKVFDAVNSNLIFDAGISGEYRFGRHGGFMFGIKAGYLFSPVVGDWKMAGEVGMSNGPKVGVDGFYIQIMLGGFGFGKIERKR</sequence>
<evidence type="ECO:0008006" key="3">
    <source>
        <dbReference type="Google" id="ProtNLM"/>
    </source>
</evidence>
<dbReference type="Proteomes" id="UP000199197">
    <property type="component" value="Unassembled WGS sequence"/>
</dbReference>
<evidence type="ECO:0000313" key="1">
    <source>
        <dbReference type="EMBL" id="CUT04048.1"/>
    </source>
</evidence>
<keyword evidence="2" id="KW-1185">Reference proteome</keyword>
<reference evidence="2" key="1">
    <citation type="submission" date="2015-11" db="EMBL/GenBank/DDBJ databases">
        <authorList>
            <person name="Varghese N."/>
        </authorList>
    </citation>
    <scope>NUCLEOTIDE SEQUENCE [LARGE SCALE GENOMIC DNA]</scope>
    <source>
        <strain evidence="2">JGI-23</strain>
    </source>
</reference>